<protein>
    <submittedName>
        <fullName evidence="1">Uncharacterized protein</fullName>
    </submittedName>
</protein>
<name>A0A2A2JNF8_9BILA</name>
<dbReference type="OrthoDB" id="2290221at2759"/>
<evidence type="ECO:0000313" key="2">
    <source>
        <dbReference type="Proteomes" id="UP000218231"/>
    </source>
</evidence>
<comment type="caution">
    <text evidence="1">The sequence shown here is derived from an EMBL/GenBank/DDBJ whole genome shotgun (WGS) entry which is preliminary data.</text>
</comment>
<reference evidence="1 2" key="1">
    <citation type="journal article" date="2017" name="Curr. Biol.">
        <title>Genome architecture and evolution of a unichromosomal asexual nematode.</title>
        <authorList>
            <person name="Fradin H."/>
            <person name="Zegar C."/>
            <person name="Gutwein M."/>
            <person name="Lucas J."/>
            <person name="Kovtun M."/>
            <person name="Corcoran D."/>
            <person name="Baugh L.R."/>
            <person name="Kiontke K."/>
            <person name="Gunsalus K."/>
            <person name="Fitch D.H."/>
            <person name="Piano F."/>
        </authorList>
    </citation>
    <scope>NUCLEOTIDE SEQUENCE [LARGE SCALE GENOMIC DNA]</scope>
    <source>
        <strain evidence="1">PF1309</strain>
    </source>
</reference>
<proteinExistence type="predicted"/>
<dbReference type="Proteomes" id="UP000218231">
    <property type="component" value="Unassembled WGS sequence"/>
</dbReference>
<keyword evidence="2" id="KW-1185">Reference proteome</keyword>
<gene>
    <name evidence="1" type="ORF">WR25_25468</name>
</gene>
<evidence type="ECO:0000313" key="1">
    <source>
        <dbReference type="EMBL" id="PAV63346.1"/>
    </source>
</evidence>
<sequence length="146" mass="16585">MTESEKDRVIQLLKGKGGVIESCLENNLCKAYKCKFSDLDANLVANNPTALEDMWNKLYQDILPCLQSTLYPLEKHDESFKIRKSVLTMFREHILMKLLKDVTRSMPDLDRILLAVLMESEGVSAEFIALSNKVTTIKEVATYIIG</sequence>
<dbReference type="EMBL" id="LIAE01010316">
    <property type="protein sequence ID" value="PAV63346.1"/>
    <property type="molecule type" value="Genomic_DNA"/>
</dbReference>
<organism evidence="1 2">
    <name type="scientific">Diploscapter pachys</name>
    <dbReference type="NCBI Taxonomy" id="2018661"/>
    <lineage>
        <taxon>Eukaryota</taxon>
        <taxon>Metazoa</taxon>
        <taxon>Ecdysozoa</taxon>
        <taxon>Nematoda</taxon>
        <taxon>Chromadorea</taxon>
        <taxon>Rhabditida</taxon>
        <taxon>Rhabditina</taxon>
        <taxon>Rhabditomorpha</taxon>
        <taxon>Rhabditoidea</taxon>
        <taxon>Rhabditidae</taxon>
        <taxon>Diploscapter</taxon>
    </lineage>
</organism>
<accession>A0A2A2JNF8</accession>
<dbReference type="AlphaFoldDB" id="A0A2A2JNF8"/>